<protein>
    <recommendedName>
        <fullName evidence="1">THUMP-like domain-containing protein</fullName>
    </recommendedName>
</protein>
<dbReference type="Gene3D" id="3.40.50.150">
    <property type="entry name" value="Vaccinia Virus protein VP39"/>
    <property type="match status" value="1"/>
</dbReference>
<dbReference type="AlphaFoldDB" id="A0A542E1V2"/>
<comment type="caution">
    <text evidence="2">The sequence shown here is derived from an EMBL/GenBank/DDBJ whole genome shotgun (WGS) entry which is preliminary data.</text>
</comment>
<evidence type="ECO:0000259" key="1">
    <source>
        <dbReference type="Pfam" id="PF18096"/>
    </source>
</evidence>
<dbReference type="Proteomes" id="UP000317893">
    <property type="component" value="Unassembled WGS sequence"/>
</dbReference>
<dbReference type="EMBL" id="VFMN01000001">
    <property type="protein sequence ID" value="TQJ09321.1"/>
    <property type="molecule type" value="Genomic_DNA"/>
</dbReference>
<proteinExistence type="predicted"/>
<evidence type="ECO:0000313" key="2">
    <source>
        <dbReference type="EMBL" id="TQJ09321.1"/>
    </source>
</evidence>
<dbReference type="RefSeq" id="WP_141848710.1">
    <property type="nucleotide sequence ID" value="NZ_BAAAPR010000014.1"/>
</dbReference>
<feature type="domain" description="THUMP-like" evidence="1">
    <location>
        <begin position="335"/>
        <end position="410"/>
    </location>
</feature>
<dbReference type="InterPro" id="IPR041497">
    <property type="entry name" value="Thump-like"/>
</dbReference>
<organism evidence="2 3">
    <name type="scientific">Lapillicoccus jejuensis</name>
    <dbReference type="NCBI Taxonomy" id="402171"/>
    <lineage>
        <taxon>Bacteria</taxon>
        <taxon>Bacillati</taxon>
        <taxon>Actinomycetota</taxon>
        <taxon>Actinomycetes</taxon>
        <taxon>Micrococcales</taxon>
        <taxon>Intrasporangiaceae</taxon>
        <taxon>Lapillicoccus</taxon>
    </lineage>
</organism>
<gene>
    <name evidence="2" type="ORF">FB458_2431</name>
</gene>
<sequence>MDLASISLLVGGEGWGLLQSLPPYDAAGELRLQARLRDAGFDPALVSAALTQSRLRAKGAGKFGDFAAEMLFTPDGLEQATRLEVAAHHAARYLEAGVATVFDLGCGIGADAMAFAGLDLAVRAVELDDVTAVVAGVNLRHWPDASVTPGRLEDVLLPVGDAAEHTGVWLDPARRTPGHADATGRTRRVFSLDRMQPTWQEVQALATRVRATGVKLSPAMPHSAVPPGTEAQWTSWAGEVVECAVWWGPLARVRGRTALVLRPGRPPVQLGEADAVGAPAPLTDPAGLGPWLYEPDRAVTRAGLTGALAHRVDGRELDGDVGFVTGSAAVDVPWAQRYAVLDALPWNVKAVRARLRDHGVERLTAKTRGVPLDADGVRRQLRLPEGGRGTEGTLVVTRLTGTPYAVLVRPA</sequence>
<evidence type="ECO:0000313" key="3">
    <source>
        <dbReference type="Proteomes" id="UP000317893"/>
    </source>
</evidence>
<dbReference type="OrthoDB" id="9810570at2"/>
<accession>A0A542E1V2</accession>
<dbReference type="Pfam" id="PF18096">
    <property type="entry name" value="Thump_like"/>
    <property type="match status" value="1"/>
</dbReference>
<keyword evidence="3" id="KW-1185">Reference proteome</keyword>
<name>A0A542E1V2_9MICO</name>
<reference evidence="2 3" key="1">
    <citation type="submission" date="2019-06" db="EMBL/GenBank/DDBJ databases">
        <title>Sequencing the genomes of 1000 actinobacteria strains.</title>
        <authorList>
            <person name="Klenk H.-P."/>
        </authorList>
    </citation>
    <scope>NUCLEOTIDE SEQUENCE [LARGE SCALE GENOMIC DNA]</scope>
    <source>
        <strain evidence="2 3">DSM 18607</strain>
    </source>
</reference>
<dbReference type="SUPFAM" id="SSF53335">
    <property type="entry name" value="S-adenosyl-L-methionine-dependent methyltransferases"/>
    <property type="match status" value="1"/>
</dbReference>
<dbReference type="InterPro" id="IPR029063">
    <property type="entry name" value="SAM-dependent_MTases_sf"/>
</dbReference>